<reference evidence="2" key="1">
    <citation type="submission" date="2022-08" db="EMBL/GenBank/DDBJ databases">
        <title>Genomic Encyclopedia of Type Strains, Phase V (KMG-V): Genome sequencing to study the core and pangenomes of soil and plant-associated prokaryotes.</title>
        <authorList>
            <person name="Whitman W."/>
        </authorList>
    </citation>
    <scope>NUCLEOTIDE SEQUENCE</scope>
    <source>
        <strain evidence="2">SP3049</strain>
    </source>
</reference>
<dbReference type="Pfam" id="PF12412">
    <property type="entry name" value="DUF3667"/>
    <property type="match status" value="1"/>
</dbReference>
<protein>
    <recommendedName>
        <fullName evidence="4">DUF3667 domain-containing protein</fullName>
    </recommendedName>
</protein>
<dbReference type="InterPro" id="IPR022134">
    <property type="entry name" value="DUF3667"/>
</dbReference>
<name>A0A9X2Q2U1_9BACT</name>
<evidence type="ECO:0000313" key="2">
    <source>
        <dbReference type="EMBL" id="MCS3710206.1"/>
    </source>
</evidence>
<dbReference type="Proteomes" id="UP001155057">
    <property type="component" value="Unassembled WGS sequence"/>
</dbReference>
<keyword evidence="1" id="KW-0472">Membrane</keyword>
<keyword evidence="1" id="KW-1133">Transmembrane helix</keyword>
<accession>A0A9X2Q2U1</accession>
<evidence type="ECO:0000313" key="3">
    <source>
        <dbReference type="Proteomes" id="UP001155057"/>
    </source>
</evidence>
<dbReference type="EMBL" id="JANUAE010000005">
    <property type="protein sequence ID" value="MCS3710206.1"/>
    <property type="molecule type" value="Genomic_DNA"/>
</dbReference>
<dbReference type="RefSeq" id="WP_013061780.1">
    <property type="nucleotide sequence ID" value="NZ_CALTSL010000020.1"/>
</dbReference>
<feature type="transmembrane region" description="Helical" evidence="1">
    <location>
        <begin position="258"/>
        <end position="282"/>
    </location>
</feature>
<evidence type="ECO:0008006" key="4">
    <source>
        <dbReference type="Google" id="ProtNLM"/>
    </source>
</evidence>
<feature type="transmembrane region" description="Helical" evidence="1">
    <location>
        <begin position="92"/>
        <end position="113"/>
    </location>
</feature>
<organism evidence="2 3">
    <name type="scientific">Salinibacter ruber</name>
    <dbReference type="NCBI Taxonomy" id="146919"/>
    <lineage>
        <taxon>Bacteria</taxon>
        <taxon>Pseudomonadati</taxon>
        <taxon>Rhodothermota</taxon>
        <taxon>Rhodothermia</taxon>
        <taxon>Rhodothermales</taxon>
        <taxon>Salinibacteraceae</taxon>
        <taxon>Salinibacter</taxon>
    </lineage>
</organism>
<keyword evidence="1" id="KW-0812">Transmembrane</keyword>
<sequence>MSDAPEAQPDDASSGRGVPCQNCGAPLVGEYCHQCGQRHVPELRVLYLVQRFLESALDLEDLERGVGQTLRRAAQNPGRVARRYVDGERKEFVNPLGYFLLTATATFLVFSMFQEAWVQGQAEAFEATWRSLGTHPDEVFRSGSPLRSLGWSSAQDLAAGIFQFFQQVQTYVGLFTCIVAGLLLRWAFPERTAAETLVFELYVTAQATLFLGVLGPLLFWAAPAYIGVLPIFLQVGLHTHGAGAFFGTHWRARLLPACAYLASGIVLVAGSGLLVVGAISYLA</sequence>
<feature type="transmembrane region" description="Helical" evidence="1">
    <location>
        <begin position="225"/>
        <end position="246"/>
    </location>
</feature>
<dbReference type="AlphaFoldDB" id="A0A9X2Q2U1"/>
<comment type="caution">
    <text evidence="2">The sequence shown here is derived from an EMBL/GenBank/DDBJ whole genome shotgun (WGS) entry which is preliminary data.</text>
</comment>
<evidence type="ECO:0000256" key="1">
    <source>
        <dbReference type="SAM" id="Phobius"/>
    </source>
</evidence>
<proteinExistence type="predicted"/>
<gene>
    <name evidence="2" type="ORF">GGP61_001810</name>
</gene>
<feature type="transmembrane region" description="Helical" evidence="1">
    <location>
        <begin position="199"/>
        <end position="219"/>
    </location>
</feature>
<feature type="transmembrane region" description="Helical" evidence="1">
    <location>
        <begin position="168"/>
        <end position="187"/>
    </location>
</feature>